<dbReference type="Pfam" id="PF07883">
    <property type="entry name" value="Cupin_2"/>
    <property type="match status" value="1"/>
</dbReference>
<dbReference type="Gene3D" id="2.60.120.10">
    <property type="entry name" value="Jelly Rolls"/>
    <property type="match status" value="2"/>
</dbReference>
<dbReference type="InterPro" id="IPR013096">
    <property type="entry name" value="Cupin_2"/>
</dbReference>
<evidence type="ECO:0000313" key="2">
    <source>
        <dbReference type="EMBL" id="KXS12805.1"/>
    </source>
</evidence>
<gene>
    <name evidence="2" type="ORF">M427DRAFT_34440</name>
</gene>
<protein>
    <recommendedName>
        <fullName evidence="1">Cupin type-2 domain-containing protein</fullName>
    </recommendedName>
</protein>
<dbReference type="InterPro" id="IPR011051">
    <property type="entry name" value="RmlC_Cupin_sf"/>
</dbReference>
<sequence length="331" mass="35436">MAPLILHCESLTPALSELQSSYSLLSICPADAPVAALLGTKGASPDDARVALVVNGENRWEEAIRVMQGGDAVVLDANDNGAEWIVNRSGDESGEGRAGMRYRDLIPGRLGGRVVASLISIPDGGPVADYVHHHRIDFQMIFCRSGSVRVVYESQGPPFDLHAGDCVIQPPHIRHRVLEASKGLEVVEIASPAVHATYPDPGMELPGGADDPGRSWGGQTFVRHIAESAEWQEGRGRWTGWEERDLGIGLATGGTYKASVARSKDVGEGQWRAATHGSDLIFWFVLDGQVEIQKGDGSVLVLLNGDSLVVPKGEFSLRGSMGAQLLEVEFA</sequence>
<evidence type="ECO:0000259" key="1">
    <source>
        <dbReference type="Pfam" id="PF07883"/>
    </source>
</evidence>
<dbReference type="AlphaFoldDB" id="A0A139A8M4"/>
<reference evidence="2 3" key="1">
    <citation type="journal article" date="2015" name="Genome Biol. Evol.">
        <title>Phylogenomic analyses indicate that early fungi evolved digesting cell walls of algal ancestors of land plants.</title>
        <authorList>
            <person name="Chang Y."/>
            <person name="Wang S."/>
            <person name="Sekimoto S."/>
            <person name="Aerts A.L."/>
            <person name="Choi C."/>
            <person name="Clum A."/>
            <person name="LaButti K.M."/>
            <person name="Lindquist E.A."/>
            <person name="Yee Ngan C."/>
            <person name="Ohm R.A."/>
            <person name="Salamov A.A."/>
            <person name="Grigoriev I.V."/>
            <person name="Spatafora J.W."/>
            <person name="Berbee M.L."/>
        </authorList>
    </citation>
    <scope>NUCLEOTIDE SEQUENCE [LARGE SCALE GENOMIC DNA]</scope>
    <source>
        <strain evidence="2 3">JEL478</strain>
    </source>
</reference>
<dbReference type="InterPro" id="IPR014710">
    <property type="entry name" value="RmlC-like_jellyroll"/>
</dbReference>
<dbReference type="EMBL" id="KQ965784">
    <property type="protein sequence ID" value="KXS12805.1"/>
    <property type="molecule type" value="Genomic_DNA"/>
</dbReference>
<dbReference type="STRING" id="1344416.A0A139A8M4"/>
<feature type="domain" description="Cupin type-2" evidence="1">
    <location>
        <begin position="121"/>
        <end position="181"/>
    </location>
</feature>
<evidence type="ECO:0000313" key="3">
    <source>
        <dbReference type="Proteomes" id="UP000070544"/>
    </source>
</evidence>
<organism evidence="2 3">
    <name type="scientific">Gonapodya prolifera (strain JEL478)</name>
    <name type="common">Monoblepharis prolifera</name>
    <dbReference type="NCBI Taxonomy" id="1344416"/>
    <lineage>
        <taxon>Eukaryota</taxon>
        <taxon>Fungi</taxon>
        <taxon>Fungi incertae sedis</taxon>
        <taxon>Chytridiomycota</taxon>
        <taxon>Chytridiomycota incertae sedis</taxon>
        <taxon>Monoblepharidomycetes</taxon>
        <taxon>Monoblepharidales</taxon>
        <taxon>Gonapodyaceae</taxon>
        <taxon>Gonapodya</taxon>
    </lineage>
</organism>
<dbReference type="SUPFAM" id="SSF51182">
    <property type="entry name" value="RmlC-like cupins"/>
    <property type="match status" value="1"/>
</dbReference>
<keyword evidence="3" id="KW-1185">Reference proteome</keyword>
<name>A0A139A8M4_GONPJ</name>
<dbReference type="Proteomes" id="UP000070544">
    <property type="component" value="Unassembled WGS sequence"/>
</dbReference>
<accession>A0A139A8M4</accession>
<dbReference type="OrthoDB" id="2589563at2759"/>
<proteinExistence type="predicted"/>